<comment type="similarity">
    <text evidence="1">Belongs to the glycosyltransferase 2 family.</text>
</comment>
<proteinExistence type="inferred from homology"/>
<dbReference type="PANTHER" id="PTHR43179">
    <property type="entry name" value="RHAMNOSYLTRANSFERASE WBBL"/>
    <property type="match status" value="1"/>
</dbReference>
<dbReference type="Proteomes" id="UP000248557">
    <property type="component" value="Unassembled WGS sequence"/>
</dbReference>
<evidence type="ECO:0000256" key="1">
    <source>
        <dbReference type="ARBA" id="ARBA00006739"/>
    </source>
</evidence>
<evidence type="ECO:0000259" key="5">
    <source>
        <dbReference type="Pfam" id="PF00535"/>
    </source>
</evidence>
<dbReference type="Gene3D" id="3.90.550.10">
    <property type="entry name" value="Spore Coat Polysaccharide Biosynthesis Protein SpsA, Chain A"/>
    <property type="match status" value="1"/>
</dbReference>
<dbReference type="OMA" id="FWATGAC"/>
<organism evidence="6 7">
    <name type="scientific">Methanosphaera stadtmanae</name>
    <dbReference type="NCBI Taxonomy" id="2317"/>
    <lineage>
        <taxon>Archaea</taxon>
        <taxon>Methanobacteriati</taxon>
        <taxon>Methanobacteriota</taxon>
        <taxon>Methanomada group</taxon>
        <taxon>Methanobacteria</taxon>
        <taxon>Methanobacteriales</taxon>
        <taxon>Methanobacteriaceae</taxon>
        <taxon>Methanosphaera</taxon>
    </lineage>
</organism>
<dbReference type="SUPFAM" id="SSF53448">
    <property type="entry name" value="Nucleotide-diphospho-sugar transferases"/>
    <property type="match status" value="1"/>
</dbReference>
<reference evidence="6 7" key="1">
    <citation type="submission" date="2017-05" db="EMBL/GenBank/DDBJ databases">
        <title>Host range expansion of the Methanosphaera genus to humans and monogastric animals involves recent and extensive reduction in genome content.</title>
        <authorList>
            <person name="Hoedt E.C."/>
            <person name="Volmer J.G."/>
            <person name="Parks D.H."/>
            <person name="Rosewarne C.P."/>
            <person name="Denman S.E."/>
            <person name="Mcsweeney C.S."/>
            <person name="O Cuiv P."/>
            <person name="Hugenholtz P."/>
            <person name="Tyson G.W."/>
            <person name="Morrison M."/>
        </authorList>
    </citation>
    <scope>NUCLEOTIDE SEQUENCE [LARGE SCALE GENOMIC DNA]</scope>
    <source>
        <strain evidence="6 7">PA5</strain>
    </source>
</reference>
<dbReference type="InterPro" id="IPR001173">
    <property type="entry name" value="Glyco_trans_2-like"/>
</dbReference>
<dbReference type="PANTHER" id="PTHR43179:SF12">
    <property type="entry name" value="GALACTOFURANOSYLTRANSFERASE GLFT2"/>
    <property type="match status" value="1"/>
</dbReference>
<name>A0A328Q5Q2_9EURY</name>
<gene>
    <name evidence="6" type="ORF">CA615_01040</name>
</gene>
<keyword evidence="4" id="KW-0812">Transmembrane</keyword>
<dbReference type="CDD" id="cd04186">
    <property type="entry name" value="GT_2_like_c"/>
    <property type="match status" value="1"/>
</dbReference>
<protein>
    <submittedName>
        <fullName evidence="6">Glycosyl transferase family 2</fullName>
    </submittedName>
</protein>
<dbReference type="RefSeq" id="WP_011405822.1">
    <property type="nucleotide sequence ID" value="NZ_CATZNA010000005.1"/>
</dbReference>
<feature type="transmembrane region" description="Helical" evidence="4">
    <location>
        <begin position="247"/>
        <end position="267"/>
    </location>
</feature>
<accession>A0A328Q5Q2</accession>
<evidence type="ECO:0000313" key="6">
    <source>
        <dbReference type="EMBL" id="RAP03687.1"/>
    </source>
</evidence>
<dbReference type="Pfam" id="PF00535">
    <property type="entry name" value="Glycos_transf_2"/>
    <property type="match status" value="1"/>
</dbReference>
<keyword evidence="4" id="KW-1133">Transmembrane helix</keyword>
<keyword evidence="3 6" id="KW-0808">Transferase</keyword>
<keyword evidence="4" id="KW-0472">Membrane</keyword>
<evidence type="ECO:0000313" key="7">
    <source>
        <dbReference type="Proteomes" id="UP000248557"/>
    </source>
</evidence>
<dbReference type="GeneID" id="3855580"/>
<dbReference type="AlphaFoldDB" id="A0A328Q5Q2"/>
<evidence type="ECO:0000256" key="4">
    <source>
        <dbReference type="SAM" id="Phobius"/>
    </source>
</evidence>
<keyword evidence="2" id="KW-0328">Glycosyltransferase</keyword>
<dbReference type="EMBL" id="NGJK01000012">
    <property type="protein sequence ID" value="RAP03687.1"/>
    <property type="molecule type" value="Genomic_DNA"/>
</dbReference>
<sequence>MNKSDNKITVIIPNYNNQKLLANLLESLKQVTLPHDIIIVDNASSDNSTTYIKTNFPEITLIENKTNTGFAHAVNQAIKIATTDYVLLLNNDTIVTESAFKNMFDLISTDSSIFSVTSKMIQKHNPNLIDDTGDEYSIMGWTKKRGFNHSVSEFTQSGEVFGACAGAALYRRLVFLEIGYFDENFESYVEDVDISIRARLYGYTSYYCADAIIYHYGSATSGSKYNSFKVRISARNNIYLLYKNLSLWMKIVNFIFIVMGIVIKYLYFYRKGYGQDYIGGVCEGFRTRKQLDKIEGVSFKNYLKLELLLIKNTFKYLS</sequence>
<dbReference type="GO" id="GO:0016757">
    <property type="term" value="F:glycosyltransferase activity"/>
    <property type="evidence" value="ECO:0007669"/>
    <property type="project" value="UniProtKB-KW"/>
</dbReference>
<dbReference type="InterPro" id="IPR029044">
    <property type="entry name" value="Nucleotide-diphossugar_trans"/>
</dbReference>
<feature type="domain" description="Glycosyltransferase 2-like" evidence="5">
    <location>
        <begin position="9"/>
        <end position="177"/>
    </location>
</feature>
<evidence type="ECO:0000256" key="2">
    <source>
        <dbReference type="ARBA" id="ARBA00022676"/>
    </source>
</evidence>
<evidence type="ECO:0000256" key="3">
    <source>
        <dbReference type="ARBA" id="ARBA00022679"/>
    </source>
</evidence>
<comment type="caution">
    <text evidence="6">The sequence shown here is derived from an EMBL/GenBank/DDBJ whole genome shotgun (WGS) entry which is preliminary data.</text>
</comment>